<comment type="caution">
    <text evidence="12">The sequence shown here is derived from an EMBL/GenBank/DDBJ whole genome shotgun (WGS) entry which is preliminary data.</text>
</comment>
<keyword evidence="6 12" id="KW-0067">ATP-binding</keyword>
<dbReference type="InterPro" id="IPR011868">
    <property type="entry name" value="ModC_ABC_ATP-bd"/>
</dbReference>
<dbReference type="Proteomes" id="UP000199541">
    <property type="component" value="Unassembled WGS sequence"/>
</dbReference>
<dbReference type="PROSITE" id="PS50893">
    <property type="entry name" value="ABC_TRANSPORTER_2"/>
    <property type="match status" value="1"/>
</dbReference>
<keyword evidence="2" id="KW-1003">Cell membrane</keyword>
<reference evidence="13 14" key="2">
    <citation type="submission" date="2016-10" db="EMBL/GenBank/DDBJ databases">
        <authorList>
            <person name="Varghese N."/>
            <person name="Submissions S."/>
        </authorList>
    </citation>
    <scope>NUCLEOTIDE SEQUENCE [LARGE SCALE GENOMIC DNA]</scope>
    <source>
        <strain evidence="13 14">DSM 24802</strain>
    </source>
</reference>
<dbReference type="PROSITE" id="PS00211">
    <property type="entry name" value="ABC_TRANSPORTER_1"/>
    <property type="match status" value="1"/>
</dbReference>
<keyword evidence="14" id="KW-1185">Reference proteome</keyword>
<keyword evidence="4" id="KW-0997">Cell inner membrane</keyword>
<evidence type="ECO:0000313" key="15">
    <source>
        <dbReference type="Proteomes" id="UP000634647"/>
    </source>
</evidence>
<dbReference type="Proteomes" id="UP000634647">
    <property type="component" value="Unassembled WGS sequence"/>
</dbReference>
<evidence type="ECO:0000256" key="4">
    <source>
        <dbReference type="ARBA" id="ARBA00022519"/>
    </source>
</evidence>
<dbReference type="AlphaFoldDB" id="A0AAN4ZZA5"/>
<evidence type="ECO:0000256" key="3">
    <source>
        <dbReference type="ARBA" id="ARBA00022505"/>
    </source>
</evidence>
<evidence type="ECO:0000313" key="12">
    <source>
        <dbReference type="EMBL" id="GHE01532.1"/>
    </source>
</evidence>
<dbReference type="InterPro" id="IPR017871">
    <property type="entry name" value="ABC_transporter-like_CS"/>
</dbReference>
<evidence type="ECO:0000256" key="1">
    <source>
        <dbReference type="ARBA" id="ARBA00022448"/>
    </source>
</evidence>
<dbReference type="SUPFAM" id="SSF50331">
    <property type="entry name" value="MOP-like"/>
    <property type="match status" value="1"/>
</dbReference>
<sequence>MSLSFDIALCFPDFALQVAAELPARGLTVLFGPSGSGKSSLLRVLAGLERGAEGRVSFGGEIWQDGRRFLPPHRRGVGYVFQDARLFPHLDVQGNLDYAVRRARGRGARPDPDVVGAALGLGPLMRRQVAQLSGGQRQRVAIARALLSCPRVLLMDEPLSALDAAARAEILPHIEALRDAAGVPILYVTHSAEELARLADRVMILRDGCVRREGPLAEVLSDPDAIPALGVREAGAVLPATLSAHTGDGLSVLSISGGELVLPRVEADPGARLRVRIHAHEVIVARRRPSALSALNILPATVTQVRLGEGPGAAVQLRLGEDLILARITRRSALALGLAPGVDCYAIVKSVAVAQGDVGGFSGE</sequence>
<dbReference type="PROSITE" id="PS51866">
    <property type="entry name" value="MOP"/>
    <property type="match status" value="1"/>
</dbReference>
<evidence type="ECO:0000256" key="2">
    <source>
        <dbReference type="ARBA" id="ARBA00022475"/>
    </source>
</evidence>
<accession>A0AAN4ZZA5</accession>
<feature type="domain" description="ABC transporter" evidence="10">
    <location>
        <begin position="2"/>
        <end position="232"/>
    </location>
</feature>
<evidence type="ECO:0000256" key="5">
    <source>
        <dbReference type="ARBA" id="ARBA00022741"/>
    </source>
</evidence>
<dbReference type="EMBL" id="BNAB01000006">
    <property type="protein sequence ID" value="GHE01532.1"/>
    <property type="molecule type" value="Genomic_DNA"/>
</dbReference>
<evidence type="ECO:0000313" key="14">
    <source>
        <dbReference type="Proteomes" id="UP000199541"/>
    </source>
</evidence>
<dbReference type="RefSeq" id="WP_035844192.1">
    <property type="nucleotide sequence ID" value="NZ_BNAB01000006.1"/>
</dbReference>
<dbReference type="PANTHER" id="PTHR43514:SF10">
    <property type="entry name" value="MOLYBDENUM IMPORT ATP-BINDING PROTEIN MODC 2"/>
    <property type="match status" value="1"/>
</dbReference>
<evidence type="ECO:0000256" key="8">
    <source>
        <dbReference type="ARBA" id="ARBA00023136"/>
    </source>
</evidence>
<dbReference type="GO" id="GO:0016887">
    <property type="term" value="F:ATP hydrolysis activity"/>
    <property type="evidence" value="ECO:0007669"/>
    <property type="project" value="InterPro"/>
</dbReference>
<dbReference type="InterPro" id="IPR004606">
    <property type="entry name" value="Mop_domain"/>
</dbReference>
<protein>
    <submittedName>
        <fullName evidence="13">Molybdate transport system ATP-binding protein</fullName>
    </submittedName>
    <submittedName>
        <fullName evidence="12">Molybdenum import ATP-binding protein ModC</fullName>
    </submittedName>
</protein>
<reference evidence="12" key="3">
    <citation type="submission" date="2023-06" db="EMBL/GenBank/DDBJ databases">
        <authorList>
            <person name="Sun Q."/>
            <person name="Zhou Y."/>
        </authorList>
    </citation>
    <scope>NUCLEOTIDE SEQUENCE</scope>
    <source>
        <strain evidence="12">CGMCC 1.10859</strain>
    </source>
</reference>
<dbReference type="InterPro" id="IPR050334">
    <property type="entry name" value="Molybdenum_import_ModC"/>
</dbReference>
<keyword evidence="1" id="KW-0813">Transport</keyword>
<evidence type="ECO:0000256" key="6">
    <source>
        <dbReference type="ARBA" id="ARBA00022840"/>
    </source>
</evidence>
<dbReference type="EMBL" id="FNOB01000007">
    <property type="protein sequence ID" value="SDW88350.1"/>
    <property type="molecule type" value="Genomic_DNA"/>
</dbReference>
<keyword evidence="7" id="KW-1278">Translocase</keyword>
<dbReference type="PANTHER" id="PTHR43514">
    <property type="entry name" value="ABC TRANSPORTER I FAMILY MEMBER 10"/>
    <property type="match status" value="1"/>
</dbReference>
<dbReference type="InterPro" id="IPR005116">
    <property type="entry name" value="Transp-assoc_OB_typ1"/>
</dbReference>
<evidence type="ECO:0000256" key="7">
    <source>
        <dbReference type="ARBA" id="ARBA00022967"/>
    </source>
</evidence>
<proteinExistence type="predicted"/>
<dbReference type="GO" id="GO:0016020">
    <property type="term" value="C:membrane"/>
    <property type="evidence" value="ECO:0007669"/>
    <property type="project" value="InterPro"/>
</dbReference>
<evidence type="ECO:0000313" key="13">
    <source>
        <dbReference type="EMBL" id="SDW88350.1"/>
    </source>
</evidence>
<evidence type="ECO:0000259" key="10">
    <source>
        <dbReference type="PROSITE" id="PS50893"/>
    </source>
</evidence>
<dbReference type="Gene3D" id="2.40.50.100">
    <property type="match status" value="1"/>
</dbReference>
<dbReference type="InterPro" id="IPR003439">
    <property type="entry name" value="ABC_transporter-like_ATP-bd"/>
</dbReference>
<dbReference type="InterPro" id="IPR003593">
    <property type="entry name" value="AAA+_ATPase"/>
</dbReference>
<gene>
    <name evidence="12" type="primary">modC</name>
    <name evidence="12" type="ORF">GCM10008024_17380</name>
    <name evidence="13" type="ORF">SAMN05444006_107200</name>
</gene>
<reference evidence="12" key="1">
    <citation type="journal article" date="2014" name="Int. J. Syst. Evol. Microbiol.">
        <title>Complete genome sequence of Corynebacterium casei LMG S-19264T (=DSM 44701T), isolated from a smear-ripened cheese.</title>
        <authorList>
            <consortium name="US DOE Joint Genome Institute (JGI-PGF)"/>
            <person name="Walter F."/>
            <person name="Albersmeier A."/>
            <person name="Kalinowski J."/>
            <person name="Ruckert C."/>
        </authorList>
    </citation>
    <scope>NUCLEOTIDE SEQUENCE</scope>
    <source>
        <strain evidence="12">CGMCC 1.10859</strain>
    </source>
</reference>
<dbReference type="NCBIfam" id="TIGR02142">
    <property type="entry name" value="modC_ABC"/>
    <property type="match status" value="1"/>
</dbReference>
<feature type="domain" description="Mop" evidence="11">
    <location>
        <begin position="291"/>
        <end position="357"/>
    </location>
</feature>
<dbReference type="SUPFAM" id="SSF52540">
    <property type="entry name" value="P-loop containing nucleoside triphosphate hydrolases"/>
    <property type="match status" value="1"/>
</dbReference>
<dbReference type="GO" id="GO:0015098">
    <property type="term" value="F:molybdate ion transmembrane transporter activity"/>
    <property type="evidence" value="ECO:0007669"/>
    <property type="project" value="InterPro"/>
</dbReference>
<dbReference type="Pfam" id="PF03459">
    <property type="entry name" value="TOBE"/>
    <property type="match status" value="1"/>
</dbReference>
<dbReference type="GO" id="GO:0140359">
    <property type="term" value="F:ABC-type transporter activity"/>
    <property type="evidence" value="ECO:0007669"/>
    <property type="project" value="InterPro"/>
</dbReference>
<evidence type="ECO:0000259" key="11">
    <source>
        <dbReference type="PROSITE" id="PS51866"/>
    </source>
</evidence>
<dbReference type="Gene3D" id="3.40.50.300">
    <property type="entry name" value="P-loop containing nucleotide triphosphate hydrolases"/>
    <property type="match status" value="1"/>
</dbReference>
<keyword evidence="8" id="KW-0472">Membrane</keyword>
<name>A0AAN4ZZA5_9RHOB</name>
<evidence type="ECO:0000256" key="9">
    <source>
        <dbReference type="PROSITE-ProRule" id="PRU01213"/>
    </source>
</evidence>
<dbReference type="InterPro" id="IPR027417">
    <property type="entry name" value="P-loop_NTPase"/>
</dbReference>
<organism evidence="12 15">
    <name type="scientific">Allgaiera indica</name>
    <dbReference type="NCBI Taxonomy" id="765699"/>
    <lineage>
        <taxon>Bacteria</taxon>
        <taxon>Pseudomonadati</taxon>
        <taxon>Pseudomonadota</taxon>
        <taxon>Alphaproteobacteria</taxon>
        <taxon>Rhodobacterales</taxon>
        <taxon>Paracoccaceae</taxon>
        <taxon>Allgaiera</taxon>
    </lineage>
</organism>
<dbReference type="Pfam" id="PF00005">
    <property type="entry name" value="ABC_tran"/>
    <property type="match status" value="1"/>
</dbReference>
<dbReference type="SMART" id="SM00382">
    <property type="entry name" value="AAA"/>
    <property type="match status" value="1"/>
</dbReference>
<dbReference type="InterPro" id="IPR008995">
    <property type="entry name" value="Mo/tungstate-bd_C_term_dom"/>
</dbReference>
<keyword evidence="3 9" id="KW-0500">Molybdenum</keyword>
<dbReference type="GO" id="GO:0005524">
    <property type="term" value="F:ATP binding"/>
    <property type="evidence" value="ECO:0007669"/>
    <property type="project" value="UniProtKB-KW"/>
</dbReference>
<keyword evidence="5" id="KW-0547">Nucleotide-binding</keyword>